<dbReference type="Pfam" id="PF25036">
    <property type="entry name" value="VPS13_VAB"/>
    <property type="match status" value="1"/>
</dbReference>
<dbReference type="InterPro" id="IPR026847">
    <property type="entry name" value="VPS13"/>
</dbReference>
<name>A0AAD8LIF5_TARER</name>
<feature type="domain" description="Vacuolar protein sorting-associated protein 13 VPS13 adaptor binding" evidence="2">
    <location>
        <begin position="1951"/>
        <end position="2367"/>
    </location>
</feature>
<dbReference type="GO" id="GO:0045053">
    <property type="term" value="P:protein retention in Golgi apparatus"/>
    <property type="evidence" value="ECO:0007669"/>
    <property type="project" value="TreeGrafter"/>
</dbReference>
<keyword evidence="1" id="KW-1133">Transmembrane helix</keyword>
<dbReference type="GO" id="GO:0006623">
    <property type="term" value="P:protein targeting to vacuole"/>
    <property type="evidence" value="ECO:0007669"/>
    <property type="project" value="TreeGrafter"/>
</dbReference>
<evidence type="ECO:0000259" key="2">
    <source>
        <dbReference type="Pfam" id="PF25036"/>
    </source>
</evidence>
<sequence length="3043" mass="342896">MFITSLIKTKLTSALQPWLLQQPDLELNLGFLRSHVIAKNLRFDVSALNQLVDESSSFYFTDFRIEQLTLRICNWSAPAFNWELQGFHVTLSPREGKGTNPEPFEALMEEKKKVLLEIDPEGSALHGIMEKLAHITPSRSQTSSLPKLILNHCSLHISDVKLLIHPSISDDSFECLWEIDELKADSRLVKPQCFLRGYINSLFVYSKDSYFDLEIKALNTTLKSHDRVSQLCSATNIITSVKLSDFQLSELHCSNEELGFSFSPADISTISVIMRELSRKSSPVRNGKQLWKITATRIRSLISTRRWSMWKVASVVCLWLRYIHGWENLFALVGNPMDIMIKRSTFHMSTNPLFSESFRRQWQIMYEIEKELPAPAIALARRVVRCRKVENVVLSNNELQVRKYSLYFPSIWQFFCLIGSTICSMFISIIHWMMLRNSFGGDPNMKKSRVLPEDSCPNVCYRLNLEKILITVSPDNTVPNVGKKTVHELDLLSFSLVFDTFIFIYNENICENHLIFSCGSFKVMSSSSAIKERKKPEVRVSNTMLWGKPALVFDQKGVENSGSVYTEMVSLPLLENLLNQMWLDWKISCEFESTMDKNLIYPFILCEIKHLLEDQVHSSLSNRFFKCCLAVGQLDFLLEYSAALSLSLLFQQMQHVFSQREKAHTCNLTSHGDPPMRVWDYHSCIIEMEKLFNKVLPERLNQVGVYIVGPQIRVSLRKDGLNNRVTKLHETLDEINLSFDCRNIELMMSPNLASNSTFLNDEAIEGMHVNERYKCQGQIVLDASFKVHGLNAYLDESPELQQSQIISLKPISIQLSTIRKDTWSLAESLSTFSTLLHGNAIGLSGVIYVDELSILVEAVSGLILSLSRAFNTTDSSSSTSSQLSNIQEPLHIRSQNEMLVGTSTGNSLVVLSKLNFLKFTSEIQSMDLVIRKSRKINVTENEVTISESFMNQNLSVHFLPDNGIQISVQKIHMNFSYEKKKGKMEGLTDFFGLRAVIFRYENDVMHRSHNICELSVSNCTFSLSVTSHRAVGNSASGSNISHTMEGPTSKAACLNVRISSSEFYLIGCPLKDVIVDKHQSSKLKLSLSVEHGCQTTVFCHFQGGIIFLETASAVMFSQFGNSYIRRIRHLLHGRPSFQETLPAGNSANSTTWAIPEDFTMDLSQFYLALFARDESGRLHELLFGADTNLNLKVVNMRKKLSFGLPQLSILTQVLQESDKHQSSEVLIPLMSSSTSGDASFNLMPKDMQSALRQTDEIQSVATDARISSLDSRQSSENYILKKLSCFISAEEPVPQDPSDTSKSNQPWVGSGSISGFDVTISLPEIQMLLSAAELSGVSSKETTASVQQRQLRNDEEPARNFEEMVQDGSIIAIQDVHQHMYIVVEGAERKYHLAGAMHYSLAGEMGLFRVKYHYQRIWKSSSLWFSLTSLYAKNESGECLQLNCNPRSSFVELSCSGNSGSALWRPQPFKSSTFEDDSELEPYHNGETNLFYLINKKNNCSVAFVEGVLEFVSGPGNPFKWKVFQDFSLARDPLLLNNSSVEESKTVAENTSPFINVIMDKFSLTIYHELSDTTEKFPLLQMSMVVPEFIIQVLNTKTRVMARLVVELYSFDAQRNLWSTFLHPVEVSIFLRSRFESHDSVTVLHKMPVHFYTRVKEFRVSMIELSLDILLFVIGKLDLAGPYAIRSSVILANCCKVENQSDLMLLCQFSDKQYATIARKQSTTMFLRNLALDQPPEASIVSIQLAAPGDLYTLPIKFSLLKAGTFASRARILSKNDSKTFPGPFIIVDVSWKSEDGLCIIVSPLLRIHNKTDFAMELRFQRPEQENEHASVVLKAGGTIDDSTTAFDVIKASGGSKKALLSLGVGNIIFSFRPKVSDDSMGWSDELKGGKAARLSGLFDKISYHARKAFPVESAKSSFSTACILSKSKEGEIDELHFIIQSTKKDVPILQSERRATTVSLLEQKDIYILPTVQISNLLQSEIHVLLTDKDRYLPQERENMSKHASIPCGSSVNLYANPEAMFFTVTLTAFGLSSKPVSCGDWAKKLLKKKKDNRNLDMELNFGDGRYFGSLRLSCGHKGILEAAIFTPYTLKNNNDFGLFCLALHHNPLTRNEAEELCSQGYSQRGAFLPPKSAISWFFRTNKVSLKLVDDIATEKALLDLDAVSGVTEISLEMEEKLGLKYITKLGVSLHSSVGNVVPSQVVSLSPRYVVLNESDEVITLRQCNLEDDMEGMTTVSSKQRKALRLCNKTSKKQETSIFENFIRKHRNVQDDSLLFIQFRPNEAGLGWSGPVCVASLGRFFIKFRRSVNVSESEENTHEFAVVIISEENSSLVLRFHRPPNMNLPYRIENCLRDASITYYQKGSTELETLGSAKQVSYVWTDLSLTHKLVIQISGLHLLREVNLDKVRAWKPFYKVRQNRALGFNFPVDMKAGEKVKLRNSSQLNEMQMMNLGYEVYADGLTRVLRICERSDSRKLDKTFYPGVKITLRVSRFAISLCERAQQGEESERELAYMPIVVMRLSNISLDSMLTDQQKVNQIRVQSMSVDQKWIGAPFAAMLRRHQSGFSDTCDSMLRVVLVLLPSSSNIRQVKYSSIVLQPVDLNLDEETLMKIVPFYRKSLSDPNIPSRQYYFDHFEIHPVKIIASFLPGDTYSSYNSTQETLRTLLHSVIKVPEIKNKTVELNGVLVTHALITLSELSIKCAQHYSWYVMRAIYIAKGSPLLPPAFTSIFDDLASSSLDVFFDPSSGLVKLPGLTLGTFKLLSKCIDGKGFSGTKRYLGDLGKTLKTAGSNILFAAVTEISDAVLRGAETNGFNGMFNGFQQGILKLAMEPSVLGSAFTEGGPDRKIKLDRNPGIDELYIEGYLQAMLDTMYKHEYLRVRVIDDQVVLKNLPPNTVLIDEIMDHVKGFLVSKGLLTGEASSYSSRRLRIENEWRIGPTVLTLCEHLFVNFAIGWLRKQAGDLTSKIKLDNKLKFGAKKAMAPIPVSKQESKASVWKWGVGRFVFAGIVAYIDGRLCRSIPNPVARRIVSGFVLSFLDKNDDN</sequence>
<proteinExistence type="predicted"/>
<dbReference type="Proteomes" id="UP001229421">
    <property type="component" value="Unassembled WGS sequence"/>
</dbReference>
<feature type="transmembrane region" description="Helical" evidence="1">
    <location>
        <begin position="411"/>
        <end position="434"/>
    </location>
</feature>
<protein>
    <recommendedName>
        <fullName evidence="2">Vacuolar protein sorting-associated protein 13 VPS13 adaptor binding domain-containing protein</fullName>
    </recommendedName>
</protein>
<evidence type="ECO:0000313" key="4">
    <source>
        <dbReference type="Proteomes" id="UP001229421"/>
    </source>
</evidence>
<dbReference type="InterPro" id="IPR009543">
    <property type="entry name" value="VPS13_VAB"/>
</dbReference>
<dbReference type="PANTHER" id="PTHR16166">
    <property type="entry name" value="VACUOLAR PROTEIN SORTING-ASSOCIATED PROTEIN VPS13"/>
    <property type="match status" value="1"/>
</dbReference>
<accession>A0AAD8LIF5</accession>
<dbReference type="EMBL" id="JAUHHV010000001">
    <property type="protein sequence ID" value="KAK1438972.1"/>
    <property type="molecule type" value="Genomic_DNA"/>
</dbReference>
<dbReference type="PANTHER" id="PTHR16166:SF130">
    <property type="entry name" value="PROTEIN SORTING-ASSOCIATED PROTEIN, PUTATIVE (DUF1162)-RELATED"/>
    <property type="match status" value="1"/>
</dbReference>
<comment type="caution">
    <text evidence="3">The sequence shown here is derived from an EMBL/GenBank/DDBJ whole genome shotgun (WGS) entry which is preliminary data.</text>
</comment>
<keyword evidence="1" id="KW-0812">Transmembrane</keyword>
<gene>
    <name evidence="3" type="ORF">QVD17_04785</name>
</gene>
<evidence type="ECO:0000256" key="1">
    <source>
        <dbReference type="SAM" id="Phobius"/>
    </source>
</evidence>
<keyword evidence="1" id="KW-0472">Membrane</keyword>
<reference evidence="3" key="1">
    <citation type="journal article" date="2023" name="bioRxiv">
        <title>Improved chromosome-level genome assembly for marigold (Tagetes erecta).</title>
        <authorList>
            <person name="Jiang F."/>
            <person name="Yuan L."/>
            <person name="Wang S."/>
            <person name="Wang H."/>
            <person name="Xu D."/>
            <person name="Wang A."/>
            <person name="Fan W."/>
        </authorList>
    </citation>
    <scope>NUCLEOTIDE SEQUENCE</scope>
    <source>
        <strain evidence="3">WSJ</strain>
        <tissue evidence="3">Leaf</tissue>
    </source>
</reference>
<organism evidence="3 4">
    <name type="scientific">Tagetes erecta</name>
    <name type="common">African marigold</name>
    <dbReference type="NCBI Taxonomy" id="13708"/>
    <lineage>
        <taxon>Eukaryota</taxon>
        <taxon>Viridiplantae</taxon>
        <taxon>Streptophyta</taxon>
        <taxon>Embryophyta</taxon>
        <taxon>Tracheophyta</taxon>
        <taxon>Spermatophyta</taxon>
        <taxon>Magnoliopsida</taxon>
        <taxon>eudicotyledons</taxon>
        <taxon>Gunneridae</taxon>
        <taxon>Pentapetalae</taxon>
        <taxon>asterids</taxon>
        <taxon>campanulids</taxon>
        <taxon>Asterales</taxon>
        <taxon>Asteraceae</taxon>
        <taxon>Asteroideae</taxon>
        <taxon>Heliantheae alliance</taxon>
        <taxon>Tageteae</taxon>
        <taxon>Tagetes</taxon>
    </lineage>
</organism>
<keyword evidence="4" id="KW-1185">Reference proteome</keyword>
<evidence type="ECO:0000313" key="3">
    <source>
        <dbReference type="EMBL" id="KAK1438972.1"/>
    </source>
</evidence>